<organism evidence="2 3">
    <name type="scientific">Brachionus calyciflorus</name>
    <dbReference type="NCBI Taxonomy" id="104777"/>
    <lineage>
        <taxon>Eukaryota</taxon>
        <taxon>Metazoa</taxon>
        <taxon>Spiralia</taxon>
        <taxon>Gnathifera</taxon>
        <taxon>Rotifera</taxon>
        <taxon>Eurotatoria</taxon>
        <taxon>Monogononta</taxon>
        <taxon>Pseudotrocha</taxon>
        <taxon>Ploima</taxon>
        <taxon>Brachionidae</taxon>
        <taxon>Brachionus</taxon>
    </lineage>
</organism>
<sequence>MRPKLKYKILTMFVITTFLMIFISYKLIERQYLKYGRLVNRYISFECNNDDICGGWADRLKGLFSTYAFSLITNRTFLIKITKNCDLKNILIPNKILWYSSQVPNSVSNKTLNYAWNYNLEIEFRNSTTILKEISNENLIIIKSGFMFSNVLSENRNFQERLNQLGYEPSKFKLAFQLRKWYQDLFRLNKRLQVKYDKLLKQMKPTVNSKLICAQLRMGDEGHVGESDLDMGSKFWNFINQTFLIDDKMNKFSIFITSDREYFKKDAELFFRNKRVFYTGNSSLHVERPSDSNQCENLEKVIFDFHLMQNCDIGVVSHSGFGILAMWNRPDPFKDLYVYTKKNQDELRQNYWNRKNLTFVKYGNLDDIYFL</sequence>
<gene>
    <name evidence="2" type="ORF">OXX778_LOCUS14049</name>
</gene>
<accession>A0A814DDZ2</accession>
<protein>
    <recommendedName>
        <fullName evidence="4">L-Fucosyltransferase</fullName>
    </recommendedName>
</protein>
<feature type="transmembrane region" description="Helical" evidence="1">
    <location>
        <begin position="7"/>
        <end position="28"/>
    </location>
</feature>
<name>A0A814DDZ2_9BILA</name>
<dbReference type="EMBL" id="CAJNOC010002816">
    <property type="protein sequence ID" value="CAF0953066.1"/>
    <property type="molecule type" value="Genomic_DNA"/>
</dbReference>
<comment type="caution">
    <text evidence="2">The sequence shown here is derived from an EMBL/GenBank/DDBJ whole genome shotgun (WGS) entry which is preliminary data.</text>
</comment>
<keyword evidence="3" id="KW-1185">Reference proteome</keyword>
<keyword evidence="1" id="KW-1133">Transmembrane helix</keyword>
<dbReference type="Gene3D" id="3.40.50.11350">
    <property type="match status" value="1"/>
</dbReference>
<dbReference type="AlphaFoldDB" id="A0A814DDZ2"/>
<dbReference type="OrthoDB" id="428346at2759"/>
<evidence type="ECO:0000313" key="3">
    <source>
        <dbReference type="Proteomes" id="UP000663879"/>
    </source>
</evidence>
<proteinExistence type="predicted"/>
<evidence type="ECO:0008006" key="4">
    <source>
        <dbReference type="Google" id="ProtNLM"/>
    </source>
</evidence>
<keyword evidence="1" id="KW-0812">Transmembrane</keyword>
<keyword evidence="1" id="KW-0472">Membrane</keyword>
<dbReference type="Proteomes" id="UP000663879">
    <property type="component" value="Unassembled WGS sequence"/>
</dbReference>
<evidence type="ECO:0000313" key="2">
    <source>
        <dbReference type="EMBL" id="CAF0953066.1"/>
    </source>
</evidence>
<reference evidence="2" key="1">
    <citation type="submission" date="2021-02" db="EMBL/GenBank/DDBJ databases">
        <authorList>
            <person name="Nowell W R."/>
        </authorList>
    </citation>
    <scope>NUCLEOTIDE SEQUENCE</scope>
    <source>
        <strain evidence="2">Ploen Becks lab</strain>
    </source>
</reference>
<evidence type="ECO:0000256" key="1">
    <source>
        <dbReference type="SAM" id="Phobius"/>
    </source>
</evidence>